<reference evidence="1" key="2">
    <citation type="submission" date="2021-04" db="EMBL/GenBank/DDBJ databases">
        <authorList>
            <person name="Gilroy R."/>
        </authorList>
    </citation>
    <scope>NUCLEOTIDE SEQUENCE</scope>
    <source>
        <strain evidence="1">ChiSxjej5B17-1746</strain>
    </source>
</reference>
<organism evidence="1 2">
    <name type="scientific">Candidatus Bilophila faecipullorum</name>
    <dbReference type="NCBI Taxonomy" id="2838482"/>
    <lineage>
        <taxon>Bacteria</taxon>
        <taxon>Pseudomonadati</taxon>
        <taxon>Thermodesulfobacteriota</taxon>
        <taxon>Desulfovibrionia</taxon>
        <taxon>Desulfovibrionales</taxon>
        <taxon>Desulfovibrionaceae</taxon>
        <taxon>Bilophila</taxon>
    </lineage>
</organism>
<sequence length="244" mass="26652">MGRMIYTKVVIDMVTGKTLVQEGYRYDGEVAECKGGGGSVNSVDYEYNDRMATIAEEQQAWAKDYYKMWETYFKPYEIQQAQTNLQNLPLENSVYRGQLEAARDLLPLESGLYKQQLKAEAELLPQQTEATKNFLSASAKGVDVAERMGLAKADVSSAWKNVADATARSNARMGVNPNSGRYQGTQAALATQQAAQTAQAVTGARVGAEQENYDRLMKAASVSQNKLSGSPTNTIFQGLSFLGG</sequence>
<evidence type="ECO:0000313" key="1">
    <source>
        <dbReference type="EMBL" id="HIW77548.1"/>
    </source>
</evidence>
<gene>
    <name evidence="1" type="ORF">H9874_00165</name>
</gene>
<dbReference type="AlphaFoldDB" id="A0A9D1U7Y9"/>
<evidence type="ECO:0000313" key="2">
    <source>
        <dbReference type="Proteomes" id="UP000824264"/>
    </source>
</evidence>
<protein>
    <submittedName>
        <fullName evidence="1">Uncharacterized protein</fullName>
    </submittedName>
</protein>
<comment type="caution">
    <text evidence="1">The sequence shown here is derived from an EMBL/GenBank/DDBJ whole genome shotgun (WGS) entry which is preliminary data.</text>
</comment>
<dbReference type="EMBL" id="DXGI01000007">
    <property type="protein sequence ID" value="HIW77548.1"/>
    <property type="molecule type" value="Genomic_DNA"/>
</dbReference>
<accession>A0A9D1U7Y9</accession>
<proteinExistence type="predicted"/>
<dbReference type="Proteomes" id="UP000824264">
    <property type="component" value="Unassembled WGS sequence"/>
</dbReference>
<name>A0A9D1U7Y9_9BACT</name>
<reference evidence="1" key="1">
    <citation type="journal article" date="2021" name="PeerJ">
        <title>Extensive microbial diversity within the chicken gut microbiome revealed by metagenomics and culture.</title>
        <authorList>
            <person name="Gilroy R."/>
            <person name="Ravi A."/>
            <person name="Getino M."/>
            <person name="Pursley I."/>
            <person name="Horton D.L."/>
            <person name="Alikhan N.F."/>
            <person name="Baker D."/>
            <person name="Gharbi K."/>
            <person name="Hall N."/>
            <person name="Watson M."/>
            <person name="Adriaenssens E.M."/>
            <person name="Foster-Nyarko E."/>
            <person name="Jarju S."/>
            <person name="Secka A."/>
            <person name="Antonio M."/>
            <person name="Oren A."/>
            <person name="Chaudhuri R.R."/>
            <person name="La Ragione R."/>
            <person name="Hildebrand F."/>
            <person name="Pallen M.J."/>
        </authorList>
    </citation>
    <scope>NUCLEOTIDE SEQUENCE</scope>
    <source>
        <strain evidence="1">ChiSxjej5B17-1746</strain>
    </source>
</reference>